<name>A0A699VBG0_TANCI</name>
<accession>A0A699VBG0</accession>
<feature type="non-terminal residue" evidence="1">
    <location>
        <position position="1"/>
    </location>
</feature>
<sequence length="80" mass="9079">RSARNEVKVIKELLKDCVMQLDKNDVNLHELVDRIRDLVILIDTTSSSTKATHEGESLSTQINNDTEITFPEQLRGNNSQ</sequence>
<proteinExistence type="predicted"/>
<protein>
    <submittedName>
        <fullName evidence="1">Uncharacterized protein</fullName>
    </submittedName>
</protein>
<dbReference type="EMBL" id="BKCJ011409768">
    <property type="protein sequence ID" value="GFD31018.1"/>
    <property type="molecule type" value="Genomic_DNA"/>
</dbReference>
<dbReference type="AlphaFoldDB" id="A0A699VBG0"/>
<reference evidence="1" key="1">
    <citation type="journal article" date="2019" name="Sci. Rep.">
        <title>Draft genome of Tanacetum cinerariifolium, the natural source of mosquito coil.</title>
        <authorList>
            <person name="Yamashiro T."/>
            <person name="Shiraishi A."/>
            <person name="Satake H."/>
            <person name="Nakayama K."/>
        </authorList>
    </citation>
    <scope>NUCLEOTIDE SEQUENCE</scope>
</reference>
<evidence type="ECO:0000313" key="1">
    <source>
        <dbReference type="EMBL" id="GFD31018.1"/>
    </source>
</evidence>
<gene>
    <name evidence="1" type="ORF">Tci_902987</name>
</gene>
<comment type="caution">
    <text evidence="1">The sequence shown here is derived from an EMBL/GenBank/DDBJ whole genome shotgun (WGS) entry which is preliminary data.</text>
</comment>
<organism evidence="1">
    <name type="scientific">Tanacetum cinerariifolium</name>
    <name type="common">Dalmatian daisy</name>
    <name type="synonym">Chrysanthemum cinerariifolium</name>
    <dbReference type="NCBI Taxonomy" id="118510"/>
    <lineage>
        <taxon>Eukaryota</taxon>
        <taxon>Viridiplantae</taxon>
        <taxon>Streptophyta</taxon>
        <taxon>Embryophyta</taxon>
        <taxon>Tracheophyta</taxon>
        <taxon>Spermatophyta</taxon>
        <taxon>Magnoliopsida</taxon>
        <taxon>eudicotyledons</taxon>
        <taxon>Gunneridae</taxon>
        <taxon>Pentapetalae</taxon>
        <taxon>asterids</taxon>
        <taxon>campanulids</taxon>
        <taxon>Asterales</taxon>
        <taxon>Asteraceae</taxon>
        <taxon>Asteroideae</taxon>
        <taxon>Anthemideae</taxon>
        <taxon>Anthemidinae</taxon>
        <taxon>Tanacetum</taxon>
    </lineage>
</organism>